<proteinExistence type="predicted"/>
<feature type="chain" id="PRO_5021994315" description="Secreted protein" evidence="2">
    <location>
        <begin position="29"/>
        <end position="196"/>
    </location>
</feature>
<evidence type="ECO:0000256" key="1">
    <source>
        <dbReference type="SAM" id="MobiDB-lite"/>
    </source>
</evidence>
<dbReference type="Pfam" id="PF14218">
    <property type="entry name" value="COP23"/>
    <property type="match status" value="1"/>
</dbReference>
<name>A0A563VV63_9CYAN</name>
<protein>
    <recommendedName>
        <fullName evidence="5">Secreted protein</fullName>
    </recommendedName>
</protein>
<feature type="region of interest" description="Disordered" evidence="1">
    <location>
        <begin position="161"/>
        <end position="196"/>
    </location>
</feature>
<dbReference type="AlphaFoldDB" id="A0A563VV63"/>
<gene>
    <name evidence="3" type="ORF">H1P_3290004</name>
</gene>
<keyword evidence="2" id="KW-0732">Signal</keyword>
<reference evidence="3 4" key="1">
    <citation type="submission" date="2019-01" db="EMBL/GenBank/DDBJ databases">
        <authorList>
            <person name="Brito A."/>
        </authorList>
    </citation>
    <scope>NUCLEOTIDE SEQUENCE [LARGE SCALE GENOMIC DNA]</scope>
    <source>
        <strain evidence="3">1</strain>
    </source>
</reference>
<dbReference type="InterPro" id="IPR025478">
    <property type="entry name" value="COP23"/>
</dbReference>
<dbReference type="EMBL" id="CAACVJ010000256">
    <property type="protein sequence ID" value="VEP15348.1"/>
    <property type="molecule type" value="Genomic_DNA"/>
</dbReference>
<dbReference type="RefSeq" id="WP_144874130.1">
    <property type="nucleotide sequence ID" value="NZ_LR214066.1"/>
</dbReference>
<keyword evidence="4" id="KW-1185">Reference proteome</keyword>
<feature type="compositionally biased region" description="Low complexity" evidence="1">
    <location>
        <begin position="168"/>
        <end position="177"/>
    </location>
</feature>
<feature type="signal peptide" evidence="2">
    <location>
        <begin position="1"/>
        <end position="28"/>
    </location>
</feature>
<organism evidence="3 4">
    <name type="scientific">Hyella patelloides LEGE 07179</name>
    <dbReference type="NCBI Taxonomy" id="945734"/>
    <lineage>
        <taxon>Bacteria</taxon>
        <taxon>Bacillati</taxon>
        <taxon>Cyanobacteriota</taxon>
        <taxon>Cyanophyceae</taxon>
        <taxon>Pleurocapsales</taxon>
        <taxon>Hyellaceae</taxon>
        <taxon>Hyella</taxon>
    </lineage>
</organism>
<sequence length="196" mass="21418">MCVKQSLAAILTITGVATTVMMSQSSQAQSDKFICQVNKQNIPTTYANTPEGPKPVMRFASTHFPPPYTPMRRCQEITARYNKFYAQGILEYMTSGWVNRLPVICAGQTCNKETVLLTLKPDQEPDQALQEILANRSGASGPTVQSSGSGSITIRMEDYLNKTQVEEPGNSVNSVPSPVRPDPPVQTTNSNDGVIY</sequence>
<evidence type="ECO:0000256" key="2">
    <source>
        <dbReference type="SAM" id="SignalP"/>
    </source>
</evidence>
<dbReference type="OrthoDB" id="490444at2"/>
<evidence type="ECO:0008006" key="5">
    <source>
        <dbReference type="Google" id="ProtNLM"/>
    </source>
</evidence>
<evidence type="ECO:0000313" key="3">
    <source>
        <dbReference type="EMBL" id="VEP15348.1"/>
    </source>
</evidence>
<dbReference type="Proteomes" id="UP000320055">
    <property type="component" value="Unassembled WGS sequence"/>
</dbReference>
<feature type="compositionally biased region" description="Polar residues" evidence="1">
    <location>
        <begin position="186"/>
        <end position="196"/>
    </location>
</feature>
<accession>A0A563VV63</accession>
<evidence type="ECO:0000313" key="4">
    <source>
        <dbReference type="Proteomes" id="UP000320055"/>
    </source>
</evidence>